<evidence type="ECO:0000256" key="5">
    <source>
        <dbReference type="ARBA" id="ARBA00010609"/>
    </source>
</evidence>
<dbReference type="PROSITE" id="PS00079">
    <property type="entry name" value="MULTICOPPER_OXIDASE1"/>
    <property type="match status" value="1"/>
</dbReference>
<dbReference type="GO" id="GO:0046274">
    <property type="term" value="P:lignin catabolic process"/>
    <property type="evidence" value="ECO:0007669"/>
    <property type="project" value="UniProtKB-KW"/>
</dbReference>
<evidence type="ECO:0000256" key="9">
    <source>
        <dbReference type="ARBA" id="ARBA00022723"/>
    </source>
</evidence>
<keyword evidence="7" id="KW-0052">Apoplast</keyword>
<dbReference type="Gramene" id="KQL12089">
    <property type="protein sequence ID" value="KQL12089"/>
    <property type="gene ID" value="SETIT_008101mg"/>
</dbReference>
<comment type="cofactor">
    <cofactor evidence="2">
        <name>Cu cation</name>
        <dbReference type="ChEBI" id="CHEBI:23378"/>
    </cofactor>
</comment>
<dbReference type="InterPro" id="IPR011707">
    <property type="entry name" value="Cu-oxidase-like_N"/>
</dbReference>
<evidence type="ECO:0000256" key="10">
    <source>
        <dbReference type="ARBA" id="ARBA00022737"/>
    </source>
</evidence>
<evidence type="ECO:0000313" key="19">
    <source>
        <dbReference type="EnsemblPlants" id="KQL12089"/>
    </source>
</evidence>
<keyword evidence="11" id="KW-0560">Oxidoreductase</keyword>
<comment type="function">
    <text evidence="3">Lignin degradation and detoxification of lignin-derived products.</text>
</comment>
<dbReference type="InterPro" id="IPR045087">
    <property type="entry name" value="Cu-oxidase_fam"/>
</dbReference>
<evidence type="ECO:0000256" key="3">
    <source>
        <dbReference type="ARBA" id="ARBA00002075"/>
    </source>
</evidence>
<dbReference type="GO" id="GO:0048046">
    <property type="term" value="C:apoplast"/>
    <property type="evidence" value="ECO:0007669"/>
    <property type="project" value="UniProtKB-SubCell"/>
</dbReference>
<keyword evidence="20" id="KW-1185">Reference proteome</keyword>
<dbReference type="InterPro" id="IPR011706">
    <property type="entry name" value="Cu-oxidase_C"/>
</dbReference>
<dbReference type="InterPro" id="IPR033138">
    <property type="entry name" value="Cu_oxidase_CS"/>
</dbReference>
<dbReference type="GO" id="GO:0005507">
    <property type="term" value="F:copper ion binding"/>
    <property type="evidence" value="ECO:0007669"/>
    <property type="project" value="InterPro"/>
</dbReference>
<evidence type="ECO:0000256" key="12">
    <source>
        <dbReference type="ARBA" id="ARBA00023008"/>
    </source>
</evidence>
<evidence type="ECO:0000313" key="20">
    <source>
        <dbReference type="Proteomes" id="UP000004995"/>
    </source>
</evidence>
<dbReference type="PANTHER" id="PTHR11709">
    <property type="entry name" value="MULTI-COPPER OXIDASE"/>
    <property type="match status" value="1"/>
</dbReference>
<comment type="similarity">
    <text evidence="5">Belongs to the multicopper oxidase family.</text>
</comment>
<feature type="signal peptide" evidence="15">
    <location>
        <begin position="1"/>
        <end position="23"/>
    </location>
</feature>
<sequence>MAAAVVAAAVIIFFMMKAQPAASAIVEHTFTVSQMDMTHLCKEVLTTVVNGQLPGPAIEVTEGDFVVANVVNKSPYNITIHWHGVKQRLNCWADGVPMLTQLPILPNNNFTYRFHVSGQEGTLWWHAHVPCLRATLHGALIIRPRLGAESYPFPKPHKEIPIIIGEWWEADLQDVDRQLRFLLPDSVPEFYFTASTINGKLGDLYNCSGVHEDGFVLEVELGKTYLLRIAGHTFTVVAADANYIKPYTTNIITVSPGETVDALVVADAPPGRYYMVAKPNQAPLPEFQNPEHVTRGMVLYSNNHSSGNNGAASVSSFRADGGGSTTSGDMPMTPEMPDEHDSITSFYFHGNLTNLHHAPHLQVPMRTVCRHGRQFCTRMASPEDKVLSTMNNISFQLPMVETSLLEKHYYNSSDMYTFQVLPDRPPMAFNYTDETLIPLGPKEAQLEPTSQATVVRRFRYGTTVEVVFQNTALMSSDSNPMHLHGHNMFVLAQGIGTYNATRDVERYNLVDPPVRNTVQVPRLGWAAIRFVTDNPGIWYIHCHYEFHLTMGMTAIFIVENGPTVDTSLPPPPPRSDFLDNPVLRESYAET</sequence>
<dbReference type="GO" id="GO:0016491">
    <property type="term" value="F:oxidoreductase activity"/>
    <property type="evidence" value="ECO:0000318"/>
    <property type="project" value="GO_Central"/>
</dbReference>
<dbReference type="InterPro" id="IPR001117">
    <property type="entry name" value="Cu-oxidase_2nd"/>
</dbReference>
<dbReference type="Proteomes" id="UP000004995">
    <property type="component" value="Unassembled WGS sequence"/>
</dbReference>
<reference evidence="20" key="1">
    <citation type="journal article" date="2012" name="Nat. Biotechnol.">
        <title>Reference genome sequence of the model plant Setaria.</title>
        <authorList>
            <person name="Bennetzen J.L."/>
            <person name="Schmutz J."/>
            <person name="Wang H."/>
            <person name="Percifield R."/>
            <person name="Hawkins J."/>
            <person name="Pontaroli A.C."/>
            <person name="Estep M."/>
            <person name="Feng L."/>
            <person name="Vaughn J.N."/>
            <person name="Grimwood J."/>
            <person name="Jenkins J."/>
            <person name="Barry K."/>
            <person name="Lindquist E."/>
            <person name="Hellsten U."/>
            <person name="Deshpande S."/>
            <person name="Wang X."/>
            <person name="Wu X."/>
            <person name="Mitros T."/>
            <person name="Triplett J."/>
            <person name="Yang X."/>
            <person name="Ye C.Y."/>
            <person name="Mauro-Herrera M."/>
            <person name="Wang L."/>
            <person name="Li P."/>
            <person name="Sharma M."/>
            <person name="Sharma R."/>
            <person name="Ronald P.C."/>
            <person name="Panaud O."/>
            <person name="Kellogg E.A."/>
            <person name="Brutnell T.P."/>
            <person name="Doust A.N."/>
            <person name="Tuskan G.A."/>
            <person name="Rokhsar D."/>
            <person name="Devos K.M."/>
        </authorList>
    </citation>
    <scope>NUCLEOTIDE SEQUENCE [LARGE SCALE GENOMIC DNA]</scope>
    <source>
        <strain evidence="20">cv. Yugu1</strain>
    </source>
</reference>
<evidence type="ECO:0000256" key="7">
    <source>
        <dbReference type="ARBA" id="ARBA00022523"/>
    </source>
</evidence>
<dbReference type="GO" id="GO:0052716">
    <property type="term" value="F:hydroquinone:oxygen oxidoreductase activity"/>
    <property type="evidence" value="ECO:0007669"/>
    <property type="project" value="UniProtKB-EC"/>
</dbReference>
<dbReference type="PROSITE" id="PS00080">
    <property type="entry name" value="MULTICOPPER_OXIDASE2"/>
    <property type="match status" value="1"/>
</dbReference>
<dbReference type="Pfam" id="PF00394">
    <property type="entry name" value="Cu-oxidase"/>
    <property type="match status" value="1"/>
</dbReference>
<dbReference type="InterPro" id="IPR034285">
    <property type="entry name" value="CuRO_2_LCC"/>
</dbReference>
<evidence type="ECO:0000259" key="17">
    <source>
        <dbReference type="Pfam" id="PF07731"/>
    </source>
</evidence>
<feature type="region of interest" description="Disordered" evidence="14">
    <location>
        <begin position="309"/>
        <end position="332"/>
    </location>
</feature>
<dbReference type="HOGENOM" id="CLU_006504_6_3_1"/>
<keyword evidence="8" id="KW-0964">Secreted</keyword>
<dbReference type="InParanoid" id="K3Y1N5"/>
<comment type="subcellular location">
    <subcellularLocation>
        <location evidence="4">Secreted</location>
        <location evidence="4">Extracellular space</location>
        <location evidence="4">Apoplast</location>
    </subcellularLocation>
</comment>
<evidence type="ECO:0000256" key="11">
    <source>
        <dbReference type="ARBA" id="ARBA00023002"/>
    </source>
</evidence>
<dbReference type="InterPro" id="IPR008972">
    <property type="entry name" value="Cupredoxin"/>
</dbReference>
<keyword evidence="9" id="KW-0479">Metal-binding</keyword>
<evidence type="ECO:0000256" key="4">
    <source>
        <dbReference type="ARBA" id="ARBA00004271"/>
    </source>
</evidence>
<keyword evidence="13" id="KW-0439">Lignin degradation</keyword>
<comment type="catalytic activity">
    <reaction evidence="1">
        <text>4 hydroquinone + O2 = 4 benzosemiquinone + 2 H2O</text>
        <dbReference type="Rhea" id="RHEA:11276"/>
        <dbReference type="ChEBI" id="CHEBI:15377"/>
        <dbReference type="ChEBI" id="CHEBI:15379"/>
        <dbReference type="ChEBI" id="CHEBI:17594"/>
        <dbReference type="ChEBI" id="CHEBI:17977"/>
        <dbReference type="EC" id="1.10.3.2"/>
    </reaction>
</comment>
<feature type="domain" description="Plastocyanin-like" evidence="18">
    <location>
        <begin position="32"/>
        <end position="145"/>
    </location>
</feature>
<accession>K3Y1N5</accession>
<dbReference type="PANTHER" id="PTHR11709:SF356">
    <property type="entry name" value="LACCASE"/>
    <property type="match status" value="1"/>
</dbReference>
<evidence type="ECO:0000256" key="14">
    <source>
        <dbReference type="SAM" id="MobiDB-lite"/>
    </source>
</evidence>
<feature type="chain" id="PRO_5010969087" description="laccase" evidence="15">
    <location>
        <begin position="24"/>
        <end position="590"/>
    </location>
</feature>
<organism evidence="19 20">
    <name type="scientific">Setaria italica</name>
    <name type="common">Foxtail millet</name>
    <name type="synonym">Panicum italicum</name>
    <dbReference type="NCBI Taxonomy" id="4555"/>
    <lineage>
        <taxon>Eukaryota</taxon>
        <taxon>Viridiplantae</taxon>
        <taxon>Streptophyta</taxon>
        <taxon>Embryophyta</taxon>
        <taxon>Tracheophyta</taxon>
        <taxon>Spermatophyta</taxon>
        <taxon>Magnoliopsida</taxon>
        <taxon>Liliopsida</taxon>
        <taxon>Poales</taxon>
        <taxon>Poaceae</taxon>
        <taxon>PACMAD clade</taxon>
        <taxon>Panicoideae</taxon>
        <taxon>Panicodae</taxon>
        <taxon>Paniceae</taxon>
        <taxon>Cenchrinae</taxon>
        <taxon>Setaria</taxon>
    </lineage>
</organism>
<keyword evidence="15" id="KW-0732">Signal</keyword>
<dbReference type="InterPro" id="IPR034288">
    <property type="entry name" value="CuRO_1_LCC"/>
</dbReference>
<dbReference type="Pfam" id="PF07732">
    <property type="entry name" value="Cu-oxidase_3"/>
    <property type="match status" value="1"/>
</dbReference>
<name>K3Y1N5_SETIT</name>
<dbReference type="Gene3D" id="2.60.40.420">
    <property type="entry name" value="Cupredoxins - blue copper proteins"/>
    <property type="match status" value="3"/>
</dbReference>
<proteinExistence type="inferred from homology"/>
<dbReference type="EnsemblPlants" id="KQL12089">
    <property type="protein sequence ID" value="KQL12089"/>
    <property type="gene ID" value="SETIT_008101mg"/>
</dbReference>
<feature type="domain" description="Plastocyanin-like" evidence="17">
    <location>
        <begin position="423"/>
        <end position="560"/>
    </location>
</feature>
<keyword evidence="10" id="KW-0677">Repeat</keyword>
<dbReference type="EMBL" id="AGNK02002693">
    <property type="status" value="NOT_ANNOTATED_CDS"/>
    <property type="molecule type" value="Genomic_DNA"/>
</dbReference>
<evidence type="ECO:0000256" key="15">
    <source>
        <dbReference type="SAM" id="SignalP"/>
    </source>
</evidence>
<keyword evidence="12" id="KW-0186">Copper</keyword>
<evidence type="ECO:0000256" key="13">
    <source>
        <dbReference type="ARBA" id="ARBA00023185"/>
    </source>
</evidence>
<dbReference type="CDD" id="cd13875">
    <property type="entry name" value="CuRO_2_LCC_plant"/>
    <property type="match status" value="1"/>
</dbReference>
<dbReference type="CDD" id="cd13849">
    <property type="entry name" value="CuRO_1_LCC_plant"/>
    <property type="match status" value="1"/>
</dbReference>
<evidence type="ECO:0000256" key="6">
    <source>
        <dbReference type="ARBA" id="ARBA00012297"/>
    </source>
</evidence>
<dbReference type="SUPFAM" id="SSF49503">
    <property type="entry name" value="Cupredoxins"/>
    <property type="match status" value="3"/>
</dbReference>
<protein>
    <recommendedName>
        <fullName evidence="6">laccase</fullName>
        <ecNumber evidence="6">1.10.3.2</ecNumber>
    </recommendedName>
</protein>
<feature type="domain" description="Plastocyanin-like" evidence="16">
    <location>
        <begin position="159"/>
        <end position="290"/>
    </location>
</feature>
<dbReference type="CDD" id="cd13897">
    <property type="entry name" value="CuRO_3_LCC_plant"/>
    <property type="match status" value="1"/>
</dbReference>
<evidence type="ECO:0000259" key="18">
    <source>
        <dbReference type="Pfam" id="PF07732"/>
    </source>
</evidence>
<dbReference type="eggNOG" id="KOG1263">
    <property type="taxonomic scope" value="Eukaryota"/>
</dbReference>
<dbReference type="InterPro" id="IPR002355">
    <property type="entry name" value="Cu_oxidase_Cu_BS"/>
</dbReference>
<evidence type="ECO:0000256" key="8">
    <source>
        <dbReference type="ARBA" id="ARBA00022525"/>
    </source>
</evidence>
<dbReference type="Pfam" id="PF07731">
    <property type="entry name" value="Cu-oxidase_2"/>
    <property type="match status" value="1"/>
</dbReference>
<evidence type="ECO:0000259" key="16">
    <source>
        <dbReference type="Pfam" id="PF00394"/>
    </source>
</evidence>
<evidence type="ECO:0000256" key="2">
    <source>
        <dbReference type="ARBA" id="ARBA00001935"/>
    </source>
</evidence>
<reference evidence="19" key="2">
    <citation type="submission" date="2018-08" db="UniProtKB">
        <authorList>
            <consortium name="EnsemblPlants"/>
        </authorList>
    </citation>
    <scope>IDENTIFICATION</scope>
    <source>
        <strain evidence="19">Yugu1</strain>
    </source>
</reference>
<evidence type="ECO:0000256" key="1">
    <source>
        <dbReference type="ARBA" id="ARBA00000349"/>
    </source>
</evidence>
<dbReference type="EC" id="1.10.3.2" evidence="6"/>
<dbReference type="InterPro" id="IPR034289">
    <property type="entry name" value="CuRO_3_LCC"/>
</dbReference>
<dbReference type="AlphaFoldDB" id="K3Y1N5"/>